<dbReference type="EMBL" id="CAJVQC010066624">
    <property type="protein sequence ID" value="CAG8806580.1"/>
    <property type="molecule type" value="Genomic_DNA"/>
</dbReference>
<comment type="caution">
    <text evidence="1">The sequence shown here is derived from an EMBL/GenBank/DDBJ whole genome shotgun (WGS) entry which is preliminary data.</text>
</comment>
<dbReference type="Proteomes" id="UP000789920">
    <property type="component" value="Unassembled WGS sequence"/>
</dbReference>
<evidence type="ECO:0000313" key="1">
    <source>
        <dbReference type="EMBL" id="CAG8806580.1"/>
    </source>
</evidence>
<name>A0ACA9RSL9_9GLOM</name>
<accession>A0ACA9RSL9</accession>
<evidence type="ECO:0000313" key="2">
    <source>
        <dbReference type="Proteomes" id="UP000789920"/>
    </source>
</evidence>
<proteinExistence type="predicted"/>
<feature type="non-terminal residue" evidence="1">
    <location>
        <position position="74"/>
    </location>
</feature>
<keyword evidence="2" id="KW-1185">Reference proteome</keyword>
<feature type="non-terminal residue" evidence="1">
    <location>
        <position position="1"/>
    </location>
</feature>
<gene>
    <name evidence="1" type="ORF">RPERSI_LOCUS22192</name>
</gene>
<organism evidence="1 2">
    <name type="scientific">Racocetra persica</name>
    <dbReference type="NCBI Taxonomy" id="160502"/>
    <lineage>
        <taxon>Eukaryota</taxon>
        <taxon>Fungi</taxon>
        <taxon>Fungi incertae sedis</taxon>
        <taxon>Mucoromycota</taxon>
        <taxon>Glomeromycotina</taxon>
        <taxon>Glomeromycetes</taxon>
        <taxon>Diversisporales</taxon>
        <taxon>Gigasporaceae</taxon>
        <taxon>Racocetra</taxon>
    </lineage>
</organism>
<reference evidence="1" key="1">
    <citation type="submission" date="2021-06" db="EMBL/GenBank/DDBJ databases">
        <authorList>
            <person name="Kallberg Y."/>
            <person name="Tangrot J."/>
            <person name="Rosling A."/>
        </authorList>
    </citation>
    <scope>NUCLEOTIDE SEQUENCE</scope>
    <source>
        <strain evidence="1">MA461A</strain>
    </source>
</reference>
<protein>
    <submittedName>
        <fullName evidence="1">13323_t:CDS:1</fullName>
    </submittedName>
</protein>
<sequence length="74" mass="8767">EKKHESNRKMYETNREKMTQIMFETFNVPGFYVANQIFRNIKEKSYAALDFELEMQTAAQSAALEEFYELSDGQ</sequence>